<evidence type="ECO:0000256" key="9">
    <source>
        <dbReference type="SAM" id="MobiDB-lite"/>
    </source>
</evidence>
<evidence type="ECO:0000313" key="12">
    <source>
        <dbReference type="Proteomes" id="UP001347796"/>
    </source>
</evidence>
<dbReference type="CDD" id="cd08050">
    <property type="entry name" value="TAF6C"/>
    <property type="match status" value="1"/>
</dbReference>
<gene>
    <name evidence="11" type="ORF">SNE40_001093</name>
</gene>
<dbReference type="Gene3D" id="1.10.20.10">
    <property type="entry name" value="Histone, subunit A"/>
    <property type="match status" value="1"/>
</dbReference>
<evidence type="ECO:0000256" key="6">
    <source>
        <dbReference type="ARBA" id="ARBA00023163"/>
    </source>
</evidence>
<evidence type="ECO:0000256" key="5">
    <source>
        <dbReference type="ARBA" id="ARBA00023015"/>
    </source>
</evidence>
<feature type="region of interest" description="Disordered" evidence="9">
    <location>
        <begin position="557"/>
        <end position="576"/>
    </location>
</feature>
<dbReference type="FunFam" id="1.25.40.770:FF:000001">
    <property type="entry name" value="Transcription initiation factor TFIID subunit 6"/>
    <property type="match status" value="1"/>
</dbReference>
<comment type="subcellular location">
    <subcellularLocation>
        <location evidence="1">Nucleus</location>
    </subcellularLocation>
</comment>
<feature type="domain" description="TATA box binding protein associated factor (TAF) histone-like fold" evidence="10">
    <location>
        <begin position="16"/>
        <end position="80"/>
    </location>
</feature>
<comment type="similarity">
    <text evidence="2">Belongs to the TAF6 family.</text>
</comment>
<dbReference type="PANTHER" id="PTHR10221">
    <property type="entry name" value="TRANSCRIPTION INITIATION FACTOR TFIID SUBUNIT 6"/>
    <property type="match status" value="1"/>
</dbReference>
<name>A0AAN8KBU4_PATCE</name>
<feature type="compositionally biased region" description="Low complexity" evidence="9">
    <location>
        <begin position="535"/>
        <end position="544"/>
    </location>
</feature>
<dbReference type="Gene3D" id="1.25.40.770">
    <property type="entry name" value="TAF6, C-terminal HEAT repeat domain"/>
    <property type="match status" value="1"/>
</dbReference>
<protein>
    <recommendedName>
        <fullName evidence="4">Histone H4</fullName>
    </recommendedName>
    <alternativeName>
        <fullName evidence="8">Transcription initiation factor TFIID subunit 6</fullName>
    </alternativeName>
</protein>
<evidence type="ECO:0000256" key="1">
    <source>
        <dbReference type="ARBA" id="ARBA00004123"/>
    </source>
</evidence>
<dbReference type="GO" id="GO:0016251">
    <property type="term" value="F:RNA polymerase II general transcription initiation factor activity"/>
    <property type="evidence" value="ECO:0007669"/>
    <property type="project" value="InterPro"/>
</dbReference>
<dbReference type="InterPro" id="IPR011442">
    <property type="entry name" value="TAF6_C"/>
</dbReference>
<dbReference type="EMBL" id="JAZGQO010000001">
    <property type="protein sequence ID" value="KAK6195729.1"/>
    <property type="molecule type" value="Genomic_DNA"/>
</dbReference>
<comment type="caution">
    <text evidence="11">The sequence shown here is derived from an EMBL/GenBank/DDBJ whole genome shotgun (WGS) entry which is preliminary data.</text>
</comment>
<feature type="compositionally biased region" description="Low complexity" evidence="9">
    <location>
        <begin position="592"/>
        <end position="605"/>
    </location>
</feature>
<accession>A0AAN8KBU4</accession>
<dbReference type="InterPro" id="IPR037796">
    <property type="entry name" value="TAF6"/>
</dbReference>
<feature type="compositionally biased region" description="Polar residues" evidence="9">
    <location>
        <begin position="522"/>
        <end position="534"/>
    </location>
</feature>
<dbReference type="CDD" id="cd22931">
    <property type="entry name" value="HFD_TAF6"/>
    <property type="match status" value="1"/>
</dbReference>
<feature type="region of interest" description="Disordered" evidence="9">
    <location>
        <begin position="146"/>
        <end position="167"/>
    </location>
</feature>
<dbReference type="GO" id="GO:0000124">
    <property type="term" value="C:SAGA complex"/>
    <property type="evidence" value="ECO:0007669"/>
    <property type="project" value="InterPro"/>
</dbReference>
<dbReference type="SMART" id="SM00803">
    <property type="entry name" value="TAF"/>
    <property type="match status" value="1"/>
</dbReference>
<evidence type="ECO:0000256" key="2">
    <source>
        <dbReference type="ARBA" id="ARBA00007688"/>
    </source>
</evidence>
<keyword evidence="12" id="KW-1185">Reference proteome</keyword>
<dbReference type="GO" id="GO:0005669">
    <property type="term" value="C:transcription factor TFIID complex"/>
    <property type="evidence" value="ECO:0007669"/>
    <property type="project" value="InterPro"/>
</dbReference>
<evidence type="ECO:0000256" key="7">
    <source>
        <dbReference type="ARBA" id="ARBA00023242"/>
    </source>
</evidence>
<evidence type="ECO:0000256" key="4">
    <source>
        <dbReference type="ARBA" id="ARBA00020836"/>
    </source>
</evidence>
<dbReference type="InterPro" id="IPR046344">
    <property type="entry name" value="TAF6_C_sf"/>
</dbReference>
<feature type="compositionally biased region" description="Low complexity" evidence="9">
    <location>
        <begin position="557"/>
        <end position="573"/>
    </location>
</feature>
<dbReference type="GO" id="GO:0051123">
    <property type="term" value="P:RNA polymerase II preinitiation complex assembly"/>
    <property type="evidence" value="ECO:0007669"/>
    <property type="project" value="TreeGrafter"/>
</dbReference>
<dbReference type="InterPro" id="IPR009072">
    <property type="entry name" value="Histone-fold"/>
</dbReference>
<evidence type="ECO:0000256" key="3">
    <source>
        <dbReference type="ARBA" id="ARBA00011538"/>
    </source>
</evidence>
<feature type="region of interest" description="Disordered" evidence="9">
    <location>
        <begin position="484"/>
        <end position="544"/>
    </location>
</feature>
<feature type="compositionally biased region" description="Low complexity" evidence="9">
    <location>
        <begin position="484"/>
        <end position="510"/>
    </location>
</feature>
<dbReference type="Proteomes" id="UP001347796">
    <property type="component" value="Unassembled WGS sequence"/>
</dbReference>
<comment type="subunit">
    <text evidence="3">The nucleosome is a histone octamer containing two molecules each of H2A, H2B, H3 and H4 assembled in one H3-H4 heterotetramer and two H2A-H2B heterodimers. The octamer wraps approximately 147 bp of DNA.</text>
</comment>
<keyword evidence="5" id="KW-0805">Transcription regulation</keyword>
<dbReference type="Pfam" id="PF02969">
    <property type="entry name" value="TAF"/>
    <property type="match status" value="1"/>
</dbReference>
<dbReference type="GO" id="GO:0046695">
    <property type="term" value="C:SLIK (SAGA-like) complex"/>
    <property type="evidence" value="ECO:0007669"/>
    <property type="project" value="InterPro"/>
</dbReference>
<dbReference type="GO" id="GO:0046982">
    <property type="term" value="F:protein heterodimerization activity"/>
    <property type="evidence" value="ECO:0007669"/>
    <property type="project" value="InterPro"/>
</dbReference>
<dbReference type="AlphaFoldDB" id="A0AAN8KBU4"/>
<dbReference type="Pfam" id="PF07571">
    <property type="entry name" value="TAF6_C"/>
    <property type="match status" value="1"/>
</dbReference>
<reference evidence="11 12" key="1">
    <citation type="submission" date="2024-01" db="EMBL/GenBank/DDBJ databases">
        <title>The genome of the rayed Mediterranean limpet Patella caerulea (Linnaeus, 1758).</title>
        <authorList>
            <person name="Anh-Thu Weber A."/>
            <person name="Halstead-Nussloch G."/>
        </authorList>
    </citation>
    <scope>NUCLEOTIDE SEQUENCE [LARGE SCALE GENOMIC DNA]</scope>
    <source>
        <strain evidence="11">AATW-2023a</strain>
        <tissue evidence="11">Whole specimen</tissue>
    </source>
</reference>
<feature type="region of interest" description="Disordered" evidence="9">
    <location>
        <begin position="582"/>
        <end position="631"/>
    </location>
</feature>
<dbReference type="PANTHER" id="PTHR10221:SF9">
    <property type="entry name" value="TRANSCRIPTION INITIATION FACTOR TFIID SUBUNIT 6"/>
    <property type="match status" value="1"/>
</dbReference>
<evidence type="ECO:0000259" key="10">
    <source>
        <dbReference type="SMART" id="SM00803"/>
    </source>
</evidence>
<keyword evidence="7" id="KW-0539">Nucleus</keyword>
<dbReference type="SUPFAM" id="SSF47113">
    <property type="entry name" value="Histone-fold"/>
    <property type="match status" value="1"/>
</dbReference>
<keyword evidence="6" id="KW-0804">Transcription</keyword>
<evidence type="ECO:0000256" key="8">
    <source>
        <dbReference type="ARBA" id="ARBA00040091"/>
    </source>
</evidence>
<dbReference type="GO" id="GO:0003713">
    <property type="term" value="F:transcription coactivator activity"/>
    <property type="evidence" value="ECO:0007669"/>
    <property type="project" value="TreeGrafter"/>
</dbReference>
<proteinExistence type="inferred from homology"/>
<organism evidence="11 12">
    <name type="scientific">Patella caerulea</name>
    <name type="common">Rayed Mediterranean limpet</name>
    <dbReference type="NCBI Taxonomy" id="87958"/>
    <lineage>
        <taxon>Eukaryota</taxon>
        <taxon>Metazoa</taxon>
        <taxon>Spiralia</taxon>
        <taxon>Lophotrochozoa</taxon>
        <taxon>Mollusca</taxon>
        <taxon>Gastropoda</taxon>
        <taxon>Patellogastropoda</taxon>
        <taxon>Patelloidea</taxon>
        <taxon>Patellidae</taxon>
        <taxon>Patella</taxon>
    </lineage>
</organism>
<sequence length="631" mass="69173">MSRPSDKEGKEAKVVGSLTMESMKAISESVAIHGIADQAAGFLADDCTYRMKQIVQESIKFMQHGKRRKLTTNDFDMALRVKNIEPLYGFHSPDLIPFRFASGGGRELYFNEEKEMDLQEIVNTQLPKVPLDIALKAHWLCIDGEQPAIPENPPPATKEQQKAQSLDTTIKSQIDKVNKPKTSGEGKSRLKLKGADMVKLKNITTHELSVEQQLYYKEITEACVGSDETRRSEALQSLATDPGLHQMLPRYSSFISEGVKINVVQHNLALLIYLMRMVKSLMDNQTLFLEKYLHEMIPGVCTCVVSKQLCLRPDVDNHWALRDFAARLMAQISKNFSTNTNNIQARTTKMYTQALRDERSALATQYGAVAGLGELGAEVIKTFLVPNLKLLGERMRAAIEGPIINNVDKIASDHIKKLLAKYMPSVLKTIHPVTDTVDDYTREYGYLGPGLNSAVIKERSTIITQSTPKPSLNIQQPQRIVIQSGTSSQPGTPTTPRFPTPVTVPRTPTTPSIPGQQKYVIMTSQSRPTQPTAQSISLTSGSTSSAPTIVKLVTNPAQQQTSTVGSSQSATVQGPSGQKYVVMSLPRGEGGNSQTTSTSTTGSNQDLGVKTIFTGTPGSLLNVKKEGDPPT</sequence>
<evidence type="ECO:0000313" key="11">
    <source>
        <dbReference type="EMBL" id="KAK6195729.1"/>
    </source>
</evidence>
<dbReference type="InterPro" id="IPR004823">
    <property type="entry name" value="TAF_TATA-bd_Histone-like_dom"/>
</dbReference>